<comment type="caution">
    <text evidence="3">The sequence shown here is derived from an EMBL/GenBank/DDBJ whole genome shotgun (WGS) entry which is preliminary data.</text>
</comment>
<dbReference type="Proteomes" id="UP001140949">
    <property type="component" value="Unassembled WGS sequence"/>
</dbReference>
<dbReference type="AlphaFoldDB" id="A0AAX6DNX6"/>
<name>A0AAX6DNX6_IRIPA</name>
<organism evidence="3 4">
    <name type="scientific">Iris pallida</name>
    <name type="common">Sweet iris</name>
    <dbReference type="NCBI Taxonomy" id="29817"/>
    <lineage>
        <taxon>Eukaryota</taxon>
        <taxon>Viridiplantae</taxon>
        <taxon>Streptophyta</taxon>
        <taxon>Embryophyta</taxon>
        <taxon>Tracheophyta</taxon>
        <taxon>Spermatophyta</taxon>
        <taxon>Magnoliopsida</taxon>
        <taxon>Liliopsida</taxon>
        <taxon>Asparagales</taxon>
        <taxon>Iridaceae</taxon>
        <taxon>Iridoideae</taxon>
        <taxon>Irideae</taxon>
        <taxon>Iris</taxon>
    </lineage>
</organism>
<dbReference type="EMBL" id="JANAVB010043017">
    <property type="protein sequence ID" value="KAJ6793493.1"/>
    <property type="molecule type" value="Genomic_DNA"/>
</dbReference>
<feature type="transmembrane region" description="Helical" evidence="1">
    <location>
        <begin position="91"/>
        <end position="111"/>
    </location>
</feature>
<proteinExistence type="predicted"/>
<keyword evidence="1" id="KW-0812">Transmembrane</keyword>
<reference evidence="3" key="2">
    <citation type="submission" date="2023-04" db="EMBL/GenBank/DDBJ databases">
        <authorList>
            <person name="Bruccoleri R.E."/>
            <person name="Oakeley E.J."/>
            <person name="Faust A.-M."/>
            <person name="Dessus-Babus S."/>
            <person name="Altorfer M."/>
            <person name="Burckhardt D."/>
            <person name="Oertli M."/>
            <person name="Naumann U."/>
            <person name="Petersen F."/>
            <person name="Wong J."/>
        </authorList>
    </citation>
    <scope>NUCLEOTIDE SEQUENCE</scope>
    <source>
        <strain evidence="3">GSM-AAB239-AS_SAM_17_03QT</strain>
        <tissue evidence="3">Leaf</tissue>
    </source>
</reference>
<keyword evidence="1" id="KW-0472">Membrane</keyword>
<sequence length="298" mass="32548">MAMQTGIGLSRLLFIVGAGYTGTIVLRNGNLSDILADLQTLVKKSEESGDQSGGDDALASQVRRLAMEVRQLASSRSITVLNGDSGQSGSMTSLIVPAATLGALGYGYMWWKGLSFSDLMYVTKQNMSNAVSSMKKHLDHVTAELAAAKRHLTQRIDSMDGKLDEQKEMSKEINKGVIDARGQLSNISNDLNYIQHAAWRLNGMIDTIEDKQNFGNMGVMYLCQYVSGKSGKMPEFLQDVPRLRGYLGSTETKSLKGLQHLTQIESENFDKAKTEALLADLELLNNSKGLSRSPSIKC</sequence>
<dbReference type="Pfam" id="PF07889">
    <property type="entry name" value="DUF1664"/>
    <property type="match status" value="1"/>
</dbReference>
<dbReference type="InterPro" id="IPR012458">
    <property type="entry name" value="DUF1664"/>
</dbReference>
<accession>A0AAX6DNX6</accession>
<keyword evidence="1" id="KW-1133">Transmembrane helix</keyword>
<feature type="domain" description="DUF1664" evidence="2">
    <location>
        <begin position="89"/>
        <end position="212"/>
    </location>
</feature>
<dbReference type="PANTHER" id="PTHR46667:SF6">
    <property type="entry name" value="OS01G0185100 PROTEIN"/>
    <property type="match status" value="1"/>
</dbReference>
<dbReference type="PANTHER" id="PTHR46667">
    <property type="entry name" value="OS05G0182700 PROTEIN"/>
    <property type="match status" value="1"/>
</dbReference>
<keyword evidence="4" id="KW-1185">Reference proteome</keyword>
<evidence type="ECO:0000313" key="3">
    <source>
        <dbReference type="EMBL" id="KAJ6793493.1"/>
    </source>
</evidence>
<feature type="transmembrane region" description="Helical" evidence="1">
    <location>
        <begin position="12"/>
        <end position="29"/>
    </location>
</feature>
<protein>
    <recommendedName>
        <fullName evidence="2">DUF1664 domain-containing protein</fullName>
    </recommendedName>
</protein>
<gene>
    <name evidence="3" type="ORF">M6B38_236410</name>
</gene>
<evidence type="ECO:0000259" key="2">
    <source>
        <dbReference type="Pfam" id="PF07889"/>
    </source>
</evidence>
<evidence type="ECO:0000313" key="4">
    <source>
        <dbReference type="Proteomes" id="UP001140949"/>
    </source>
</evidence>
<evidence type="ECO:0000256" key="1">
    <source>
        <dbReference type="SAM" id="Phobius"/>
    </source>
</evidence>
<reference evidence="3" key="1">
    <citation type="journal article" date="2023" name="GigaByte">
        <title>Genome assembly of the bearded iris, Iris pallida Lam.</title>
        <authorList>
            <person name="Bruccoleri R.E."/>
            <person name="Oakeley E.J."/>
            <person name="Faust A.M.E."/>
            <person name="Altorfer M."/>
            <person name="Dessus-Babus S."/>
            <person name="Burckhardt D."/>
            <person name="Oertli M."/>
            <person name="Naumann U."/>
            <person name="Petersen F."/>
            <person name="Wong J."/>
        </authorList>
    </citation>
    <scope>NUCLEOTIDE SEQUENCE</scope>
    <source>
        <strain evidence="3">GSM-AAB239-AS_SAM_17_03QT</strain>
    </source>
</reference>